<dbReference type="EMBL" id="BAAAEN010000002">
    <property type="protein sequence ID" value="GAA0495592.1"/>
    <property type="molecule type" value="Genomic_DNA"/>
</dbReference>
<evidence type="ECO:0000313" key="4">
    <source>
        <dbReference type="Proteomes" id="UP001501706"/>
    </source>
</evidence>
<organism evidence="3 4">
    <name type="scientific">Pigmentiphaga daeguensis</name>
    <dbReference type="NCBI Taxonomy" id="414049"/>
    <lineage>
        <taxon>Bacteria</taxon>
        <taxon>Pseudomonadati</taxon>
        <taxon>Pseudomonadota</taxon>
        <taxon>Betaproteobacteria</taxon>
        <taxon>Burkholderiales</taxon>
        <taxon>Alcaligenaceae</taxon>
        <taxon>Pigmentiphaga</taxon>
    </lineage>
</organism>
<dbReference type="Proteomes" id="UP001501706">
    <property type="component" value="Unassembled WGS sequence"/>
</dbReference>
<gene>
    <name evidence="3" type="ORF">GCM10009097_09570</name>
</gene>
<protein>
    <recommendedName>
        <fullName evidence="5">Lipoprotein</fullName>
    </recommendedName>
</protein>
<accession>A0ABN1BDM8</accession>
<reference evidence="3 4" key="1">
    <citation type="journal article" date="2019" name="Int. J. Syst. Evol. Microbiol.">
        <title>The Global Catalogue of Microorganisms (GCM) 10K type strain sequencing project: providing services to taxonomists for standard genome sequencing and annotation.</title>
        <authorList>
            <consortium name="The Broad Institute Genomics Platform"/>
            <consortium name="The Broad Institute Genome Sequencing Center for Infectious Disease"/>
            <person name="Wu L."/>
            <person name="Ma J."/>
        </authorList>
    </citation>
    <scope>NUCLEOTIDE SEQUENCE [LARGE SCALE GENOMIC DNA]</scope>
    <source>
        <strain evidence="3 4">JCM 14330</strain>
    </source>
</reference>
<keyword evidence="4" id="KW-1185">Reference proteome</keyword>
<comment type="caution">
    <text evidence="3">The sequence shown here is derived from an EMBL/GenBank/DDBJ whole genome shotgun (WGS) entry which is preliminary data.</text>
</comment>
<evidence type="ECO:0000313" key="3">
    <source>
        <dbReference type="EMBL" id="GAA0495592.1"/>
    </source>
</evidence>
<feature type="signal peptide" evidence="2">
    <location>
        <begin position="1"/>
        <end position="27"/>
    </location>
</feature>
<proteinExistence type="predicted"/>
<evidence type="ECO:0000256" key="2">
    <source>
        <dbReference type="SAM" id="SignalP"/>
    </source>
</evidence>
<dbReference type="RefSeq" id="WP_087841311.1">
    <property type="nucleotide sequence ID" value="NZ_BAAAEN010000002.1"/>
</dbReference>
<feature type="chain" id="PRO_5047394722" description="Lipoprotein" evidence="2">
    <location>
        <begin position="28"/>
        <end position="184"/>
    </location>
</feature>
<keyword evidence="2" id="KW-0732">Signal</keyword>
<feature type="region of interest" description="Disordered" evidence="1">
    <location>
        <begin position="157"/>
        <end position="184"/>
    </location>
</feature>
<evidence type="ECO:0008006" key="5">
    <source>
        <dbReference type="Google" id="ProtNLM"/>
    </source>
</evidence>
<sequence>MRPPLNIAAARLAILLAAALPILPACAHEARQAPAATAPATGANAFVARPGKPGDLVAVSVRAPSAPLATGPASVGLSLRGSPGVTQVELKYGVEGALRVDAASPTVVPLDAQRRAVVEVPVTVLGTGVHYLNVYVTANGRHSAFSVRLDAGQAATRNRKQSAPDQGDFVVLPAQETRSGGTAQ</sequence>
<name>A0ABN1BDM8_9BURK</name>
<evidence type="ECO:0000256" key="1">
    <source>
        <dbReference type="SAM" id="MobiDB-lite"/>
    </source>
</evidence>